<sequence length="395" mass="41230">MPPTNNGCSYNAFLPDSVATVAATGDGALRSLGFAVKDLIDVAGQITGGGNPDWLAAHMPAVRHAPTVSKLLNAGAQVIGKTITDELAFSLEGANRHYGTPRNPRNVRWLPGGSSSGSAVAVAAGLADFALGTDTGGSVRVPAAFCGIFGFRPTHGAVSLEGVLPFAPSYDTLGWFARDAQTLQEVGSVLLPPQNSQPITRICAATDLLSHVKSGVASDMECSSARIATHAPVDMLDEFSLQDVQEVYAIIQGYDIKRALGAHLSAIKPRFAADIAARFDSALCTEEDAYNAACKQRTALTHYMASICPPDTALILPCVSQRHLLRIASTEEIGHFYGVTLGLTAFAGHWGAPQVQMGGAASGEGVGVSLLGAPGRDRALLNLAVKLSTHLEEMQ</sequence>
<dbReference type="EMBL" id="PKUQ01000009">
    <property type="protein sequence ID" value="PLW78334.1"/>
    <property type="molecule type" value="Genomic_DNA"/>
</dbReference>
<dbReference type="Proteomes" id="UP000234881">
    <property type="component" value="Unassembled WGS sequence"/>
</dbReference>
<dbReference type="InterPro" id="IPR036928">
    <property type="entry name" value="AS_sf"/>
</dbReference>
<dbReference type="Gene3D" id="3.90.1300.10">
    <property type="entry name" value="Amidase signature (AS) domain"/>
    <property type="match status" value="1"/>
</dbReference>
<dbReference type="PROSITE" id="PS00571">
    <property type="entry name" value="AMIDASES"/>
    <property type="match status" value="1"/>
</dbReference>
<evidence type="ECO:0000259" key="1">
    <source>
        <dbReference type="Pfam" id="PF01425"/>
    </source>
</evidence>
<name>A0A2N5XV14_9HYPH</name>
<dbReference type="InterPro" id="IPR020556">
    <property type="entry name" value="Amidase_CS"/>
</dbReference>
<dbReference type="Pfam" id="PF01425">
    <property type="entry name" value="Amidase"/>
    <property type="match status" value="1"/>
</dbReference>
<comment type="caution">
    <text evidence="2">The sequence shown here is derived from an EMBL/GenBank/DDBJ whole genome shotgun (WGS) entry which is preliminary data.</text>
</comment>
<keyword evidence="3" id="KW-1185">Reference proteome</keyword>
<gene>
    <name evidence="2" type="ORF">C0081_05515</name>
</gene>
<dbReference type="PANTHER" id="PTHR46310">
    <property type="entry name" value="AMIDASE 1"/>
    <property type="match status" value="1"/>
</dbReference>
<proteinExistence type="predicted"/>
<dbReference type="AlphaFoldDB" id="A0A2N5XV14"/>
<dbReference type="InterPro" id="IPR023631">
    <property type="entry name" value="Amidase_dom"/>
</dbReference>
<reference evidence="2 3" key="1">
    <citation type="submission" date="2018-01" db="EMBL/GenBank/DDBJ databases">
        <title>The draft genome sequence of Cohaesibacter sp. H1304.</title>
        <authorList>
            <person name="Wang N.-N."/>
            <person name="Du Z.-J."/>
        </authorList>
    </citation>
    <scope>NUCLEOTIDE SEQUENCE [LARGE SCALE GENOMIC DNA]</scope>
    <source>
        <strain evidence="2 3">H1304</strain>
    </source>
</reference>
<evidence type="ECO:0000313" key="2">
    <source>
        <dbReference type="EMBL" id="PLW78334.1"/>
    </source>
</evidence>
<organism evidence="2 3">
    <name type="scientific">Cohaesibacter celericrescens</name>
    <dbReference type="NCBI Taxonomy" id="2067669"/>
    <lineage>
        <taxon>Bacteria</taxon>
        <taxon>Pseudomonadati</taxon>
        <taxon>Pseudomonadota</taxon>
        <taxon>Alphaproteobacteria</taxon>
        <taxon>Hyphomicrobiales</taxon>
        <taxon>Cohaesibacteraceae</taxon>
    </lineage>
</organism>
<feature type="domain" description="Amidase" evidence="1">
    <location>
        <begin position="26"/>
        <end position="199"/>
    </location>
</feature>
<dbReference type="RefSeq" id="WP_101532831.1">
    <property type="nucleotide sequence ID" value="NZ_PKUQ01000009.1"/>
</dbReference>
<dbReference type="OrthoDB" id="9811471at2"/>
<dbReference type="SUPFAM" id="SSF75304">
    <property type="entry name" value="Amidase signature (AS) enzymes"/>
    <property type="match status" value="1"/>
</dbReference>
<dbReference type="PANTHER" id="PTHR46310:SF7">
    <property type="entry name" value="AMIDASE 1"/>
    <property type="match status" value="1"/>
</dbReference>
<protein>
    <submittedName>
        <fullName evidence="2">Amidase</fullName>
    </submittedName>
</protein>
<evidence type="ECO:0000313" key="3">
    <source>
        <dbReference type="Proteomes" id="UP000234881"/>
    </source>
</evidence>
<accession>A0A2N5XV14</accession>
<dbReference type="NCBIfam" id="NF006169">
    <property type="entry name" value="PRK08310.1"/>
    <property type="match status" value="1"/>
</dbReference>